<proteinExistence type="inferred from homology"/>
<dbReference type="Pfam" id="PF03881">
    <property type="entry name" value="Fructosamin_kin"/>
    <property type="match status" value="1"/>
</dbReference>
<keyword evidence="3" id="KW-1185">Reference proteome</keyword>
<dbReference type="PANTHER" id="PTHR12149">
    <property type="entry name" value="FRUCTOSAMINE 3 KINASE-RELATED PROTEIN"/>
    <property type="match status" value="1"/>
</dbReference>
<evidence type="ECO:0000256" key="1">
    <source>
        <dbReference type="PIRNR" id="PIRNR006221"/>
    </source>
</evidence>
<dbReference type="PANTHER" id="PTHR12149:SF8">
    <property type="entry name" value="PROTEIN-RIBULOSAMINE 3-KINASE"/>
    <property type="match status" value="1"/>
</dbReference>
<evidence type="ECO:0000313" key="3">
    <source>
        <dbReference type="Proteomes" id="UP000051804"/>
    </source>
</evidence>
<dbReference type="GO" id="GO:0016301">
    <property type="term" value="F:kinase activity"/>
    <property type="evidence" value="ECO:0007669"/>
    <property type="project" value="UniProtKB-UniRule"/>
</dbReference>
<comment type="caution">
    <text evidence="2">The sequence shown here is derived from an EMBL/GenBank/DDBJ whole genome shotgun (WGS) entry which is preliminary data.</text>
</comment>
<gene>
    <name evidence="2" type="ORF">FD02_GL001689</name>
</gene>
<dbReference type="Proteomes" id="UP000051804">
    <property type="component" value="Unassembled WGS sequence"/>
</dbReference>
<dbReference type="AlphaFoldDB" id="A0A0R1JX80"/>
<dbReference type="SUPFAM" id="SSF56112">
    <property type="entry name" value="Protein kinase-like (PK-like)"/>
    <property type="match status" value="1"/>
</dbReference>
<keyword evidence="1 2" id="KW-0418">Kinase</keyword>
<keyword evidence="1" id="KW-0808">Transferase</keyword>
<dbReference type="Gene3D" id="3.30.200.20">
    <property type="entry name" value="Phosphorylase Kinase, domain 1"/>
    <property type="match status" value="1"/>
</dbReference>
<dbReference type="PATRIC" id="fig|1291734.4.peg.1737"/>
<name>A0A0R1JX80_9LACO</name>
<dbReference type="STRING" id="1291734.FD02_GL001689"/>
<dbReference type="Gene3D" id="3.90.1200.10">
    <property type="match status" value="1"/>
</dbReference>
<dbReference type="RefSeq" id="WP_056950040.1">
    <property type="nucleotide sequence ID" value="NZ_AZDJ01000003.1"/>
</dbReference>
<accession>A0A0R1JX80</accession>
<dbReference type="OrthoDB" id="5291879at2"/>
<organism evidence="2 3">
    <name type="scientific">Lacticaseibacillus nasuensis JCM 17158</name>
    <dbReference type="NCBI Taxonomy" id="1291734"/>
    <lineage>
        <taxon>Bacteria</taxon>
        <taxon>Bacillati</taxon>
        <taxon>Bacillota</taxon>
        <taxon>Bacilli</taxon>
        <taxon>Lactobacillales</taxon>
        <taxon>Lactobacillaceae</taxon>
        <taxon>Lacticaseibacillus</taxon>
    </lineage>
</organism>
<dbReference type="EMBL" id="AZDJ01000003">
    <property type="protein sequence ID" value="KRK73859.1"/>
    <property type="molecule type" value="Genomic_DNA"/>
</dbReference>
<dbReference type="PIRSF" id="PIRSF006221">
    <property type="entry name" value="Ketosamine-3-kinase"/>
    <property type="match status" value="1"/>
</dbReference>
<evidence type="ECO:0000313" key="2">
    <source>
        <dbReference type="EMBL" id="KRK73859.1"/>
    </source>
</evidence>
<dbReference type="InterPro" id="IPR016477">
    <property type="entry name" value="Fructo-/Ketosamine-3-kinase"/>
</dbReference>
<sequence length="283" mass="30567">MANSWFTQLPIPGLQAVVPVGGGDVNRAYRLDTTAGPRFLLTQPHQPASFYAGEVAGLKALAQAGVLAPRVVATGVNAGTAYLVLTYLERGRGSQADLGRLVAKLHQFPSPTGQYGFDYPYVGTSISFTNHWAADWATLFIGDRLDPLAAKLRRDGRWQATETARYQQARAVIVAALAAHHTTPVLLHGDLWGGNYLFTTSGAPALIDPAAFYGDREFDLAITTVFGGFDAAFYEAYQNAYPLAPGFAQRAHFYRLYYLMVHLDKFGGGYAASVAAELTAVLN</sequence>
<protein>
    <submittedName>
        <fullName evidence="2">Fructosamine-3-kinase</fullName>
    </submittedName>
</protein>
<comment type="similarity">
    <text evidence="1">Belongs to the fructosamine kinase family.</text>
</comment>
<dbReference type="InterPro" id="IPR011009">
    <property type="entry name" value="Kinase-like_dom_sf"/>
</dbReference>
<reference evidence="2 3" key="1">
    <citation type="journal article" date="2015" name="Genome Announc.">
        <title>Expanding the biotechnology potential of lactobacilli through comparative genomics of 213 strains and associated genera.</title>
        <authorList>
            <person name="Sun Z."/>
            <person name="Harris H.M."/>
            <person name="McCann A."/>
            <person name="Guo C."/>
            <person name="Argimon S."/>
            <person name="Zhang W."/>
            <person name="Yang X."/>
            <person name="Jeffery I.B."/>
            <person name="Cooney J.C."/>
            <person name="Kagawa T.F."/>
            <person name="Liu W."/>
            <person name="Song Y."/>
            <person name="Salvetti E."/>
            <person name="Wrobel A."/>
            <person name="Rasinkangas P."/>
            <person name="Parkhill J."/>
            <person name="Rea M.C."/>
            <person name="O'Sullivan O."/>
            <person name="Ritari J."/>
            <person name="Douillard F.P."/>
            <person name="Paul Ross R."/>
            <person name="Yang R."/>
            <person name="Briner A.E."/>
            <person name="Felis G.E."/>
            <person name="de Vos W.M."/>
            <person name="Barrangou R."/>
            <person name="Klaenhammer T.R."/>
            <person name="Caufield P.W."/>
            <person name="Cui Y."/>
            <person name="Zhang H."/>
            <person name="O'Toole P.W."/>
        </authorList>
    </citation>
    <scope>NUCLEOTIDE SEQUENCE [LARGE SCALE GENOMIC DNA]</scope>
    <source>
        <strain evidence="2 3">JCM 17158</strain>
    </source>
</reference>